<dbReference type="SUPFAM" id="SSF68906">
    <property type="entry name" value="SAP domain"/>
    <property type="match status" value="1"/>
</dbReference>
<keyword evidence="8" id="KW-1185">Reference proteome</keyword>
<dbReference type="InterPro" id="IPR003034">
    <property type="entry name" value="SAP_dom"/>
</dbReference>
<keyword evidence="3 6" id="KW-1133">Transmembrane helix</keyword>
<evidence type="ECO:0000256" key="2">
    <source>
        <dbReference type="ARBA" id="ARBA00022692"/>
    </source>
</evidence>
<dbReference type="SUPFAM" id="SSF81338">
    <property type="entry name" value="Aquaporin-like"/>
    <property type="match status" value="1"/>
</dbReference>
<feature type="domain" description="SAP" evidence="7">
    <location>
        <begin position="3"/>
        <end position="37"/>
    </location>
</feature>
<dbReference type="Gene3D" id="4.10.60.10">
    <property type="entry name" value="Zinc finger, CCHC-type"/>
    <property type="match status" value="1"/>
</dbReference>
<evidence type="ECO:0000256" key="6">
    <source>
        <dbReference type="SAM" id="Phobius"/>
    </source>
</evidence>
<gene>
    <name evidence="9" type="primary">LOC112454896</name>
</gene>
<evidence type="ECO:0000256" key="3">
    <source>
        <dbReference type="ARBA" id="ARBA00022989"/>
    </source>
</evidence>
<proteinExistence type="predicted"/>
<dbReference type="Pfam" id="PF00098">
    <property type="entry name" value="zf-CCHC"/>
    <property type="match status" value="1"/>
</dbReference>
<accession>A0A6J1PSM4</accession>
<dbReference type="Proteomes" id="UP000504618">
    <property type="component" value="Unplaced"/>
</dbReference>
<dbReference type="PROSITE" id="PS50800">
    <property type="entry name" value="SAP"/>
    <property type="match status" value="1"/>
</dbReference>
<feature type="non-terminal residue" evidence="9">
    <location>
        <position position="487"/>
    </location>
</feature>
<dbReference type="RefSeq" id="XP_024872293.1">
    <property type="nucleotide sequence ID" value="XM_025016525.1"/>
</dbReference>
<evidence type="ECO:0000259" key="7">
    <source>
        <dbReference type="PROSITE" id="PS50800"/>
    </source>
</evidence>
<sequence length="487" mass="55144">MDPHSFTVFQLKNILQRYGLATSGRKTELVLRMQQCDPTGAWIEEAARAARQADVGEDEDDAQADDVDAQEQERAQSSSGMQSLSGNDWRQREAALTVREKALMQKEIEFLRRENEMLRSSPRSISSTVSKTTMSIKNISELLSEYHGSSDDFERWKAQVYLLKNTYELDENSAKILVRSRLKGKAQKWYYSLADNSILLVDELLEKMDAMFNQPLGRLERRRQFEARKWKKTETFSEYCHDKLILGNRVPIAEDKMVDYIIEGIPSEDLRNQAQMHSFETVPALLRGFRKIKLTMPETATPRREYVGTLSQYIKPKLGVPKTDKESPSKSGVSTRGSSKCYNCQEVGHLAKNFTAKKEDHIDSKETTPKRRTTERQVGLIVDDGKESAEEETNLDDESVSHEEIHLVDLQSGLRDEFKKDVDLSVKGGGIWQMQKNTMTMFVAEIIGTAILLFIGCMGSIGGLGFAPPPPLQPALTFGLTVNLIIM</sequence>
<feature type="region of interest" description="Disordered" evidence="5">
    <location>
        <begin position="48"/>
        <end position="88"/>
    </location>
</feature>
<dbReference type="InterPro" id="IPR001878">
    <property type="entry name" value="Znf_CCHC"/>
</dbReference>
<dbReference type="GeneID" id="112454896"/>
<dbReference type="Gene3D" id="1.20.1080.10">
    <property type="entry name" value="Glycerol uptake facilitator protein"/>
    <property type="match status" value="1"/>
</dbReference>
<dbReference type="Gene3D" id="1.10.720.30">
    <property type="entry name" value="SAP domain"/>
    <property type="match status" value="1"/>
</dbReference>
<dbReference type="Pfam" id="PF02037">
    <property type="entry name" value="SAP"/>
    <property type="match status" value="1"/>
</dbReference>
<dbReference type="SMART" id="SM00513">
    <property type="entry name" value="SAP"/>
    <property type="match status" value="1"/>
</dbReference>
<reference evidence="9" key="1">
    <citation type="submission" date="2025-08" db="UniProtKB">
        <authorList>
            <consortium name="RefSeq"/>
        </authorList>
    </citation>
    <scope>IDENTIFICATION</scope>
    <source>
        <tissue evidence="9">Whole body</tissue>
    </source>
</reference>
<dbReference type="OrthoDB" id="7699516at2759"/>
<dbReference type="InterPro" id="IPR036361">
    <property type="entry name" value="SAP_dom_sf"/>
</dbReference>
<feature type="compositionally biased region" description="Polar residues" evidence="5">
    <location>
        <begin position="329"/>
        <end position="339"/>
    </location>
</feature>
<feature type="compositionally biased region" description="Polar residues" evidence="5">
    <location>
        <begin position="75"/>
        <end position="88"/>
    </location>
</feature>
<keyword evidence="4 6" id="KW-0472">Membrane</keyword>
<protein>
    <submittedName>
        <fullName evidence="9">Uncharacterized protein LOC112454896</fullName>
    </submittedName>
</protein>
<keyword evidence="2 6" id="KW-0812">Transmembrane</keyword>
<dbReference type="GO" id="GO:0008270">
    <property type="term" value="F:zinc ion binding"/>
    <property type="evidence" value="ECO:0007669"/>
    <property type="project" value="InterPro"/>
</dbReference>
<feature type="transmembrane region" description="Helical" evidence="6">
    <location>
        <begin position="442"/>
        <end position="467"/>
    </location>
</feature>
<feature type="region of interest" description="Disordered" evidence="5">
    <location>
        <begin position="318"/>
        <end position="339"/>
    </location>
</feature>
<evidence type="ECO:0000256" key="4">
    <source>
        <dbReference type="ARBA" id="ARBA00023136"/>
    </source>
</evidence>
<evidence type="ECO:0000256" key="1">
    <source>
        <dbReference type="ARBA" id="ARBA00004141"/>
    </source>
</evidence>
<comment type="subcellular location">
    <subcellularLocation>
        <location evidence="1">Membrane</location>
        <topology evidence="1">Multi-pass membrane protein</topology>
    </subcellularLocation>
</comment>
<evidence type="ECO:0000256" key="5">
    <source>
        <dbReference type="SAM" id="MobiDB-lite"/>
    </source>
</evidence>
<feature type="compositionally biased region" description="Acidic residues" evidence="5">
    <location>
        <begin position="55"/>
        <end position="70"/>
    </location>
</feature>
<dbReference type="InterPro" id="IPR023271">
    <property type="entry name" value="Aquaporin-like"/>
</dbReference>
<dbReference type="AlphaFoldDB" id="A0A6J1PSM4"/>
<name>A0A6J1PSM4_9HYME</name>
<evidence type="ECO:0000313" key="8">
    <source>
        <dbReference type="Proteomes" id="UP000504618"/>
    </source>
</evidence>
<evidence type="ECO:0000313" key="9">
    <source>
        <dbReference type="RefSeq" id="XP_024872293.1"/>
    </source>
</evidence>
<dbReference type="GO" id="GO:0003676">
    <property type="term" value="F:nucleic acid binding"/>
    <property type="evidence" value="ECO:0007669"/>
    <property type="project" value="InterPro"/>
</dbReference>
<organism evidence="8 9">
    <name type="scientific">Temnothorax curvispinosus</name>
    <dbReference type="NCBI Taxonomy" id="300111"/>
    <lineage>
        <taxon>Eukaryota</taxon>
        <taxon>Metazoa</taxon>
        <taxon>Ecdysozoa</taxon>
        <taxon>Arthropoda</taxon>
        <taxon>Hexapoda</taxon>
        <taxon>Insecta</taxon>
        <taxon>Pterygota</taxon>
        <taxon>Neoptera</taxon>
        <taxon>Endopterygota</taxon>
        <taxon>Hymenoptera</taxon>
        <taxon>Apocrita</taxon>
        <taxon>Aculeata</taxon>
        <taxon>Formicoidea</taxon>
        <taxon>Formicidae</taxon>
        <taxon>Myrmicinae</taxon>
        <taxon>Temnothorax</taxon>
    </lineage>
</organism>
<dbReference type="GO" id="GO:0016020">
    <property type="term" value="C:membrane"/>
    <property type="evidence" value="ECO:0007669"/>
    <property type="project" value="UniProtKB-SubCell"/>
</dbReference>